<evidence type="ECO:0000256" key="12">
    <source>
        <dbReference type="SAM" id="Phobius"/>
    </source>
</evidence>
<dbReference type="PROSITE" id="PS50885">
    <property type="entry name" value="HAMP"/>
    <property type="match status" value="1"/>
</dbReference>
<dbReference type="InterPro" id="IPR050351">
    <property type="entry name" value="BphY/WalK/GraS-like"/>
</dbReference>
<evidence type="ECO:0000256" key="9">
    <source>
        <dbReference type="ARBA" id="ARBA00023012"/>
    </source>
</evidence>
<dbReference type="HOGENOM" id="CLU_000445_89_3_9"/>
<evidence type="ECO:0000256" key="10">
    <source>
        <dbReference type="SAM" id="Coils"/>
    </source>
</evidence>
<dbReference type="Gene3D" id="3.30.565.10">
    <property type="entry name" value="Histidine kinase-like ATPase, C-terminal domain"/>
    <property type="match status" value="1"/>
</dbReference>
<comment type="catalytic activity">
    <reaction evidence="1">
        <text>ATP + protein L-histidine = ADP + protein N-phospho-L-histidine.</text>
        <dbReference type="EC" id="2.7.13.3"/>
    </reaction>
</comment>
<dbReference type="SUPFAM" id="SSF55874">
    <property type="entry name" value="ATPase domain of HSP90 chaperone/DNA topoisomerase II/histidine kinase"/>
    <property type="match status" value="1"/>
</dbReference>
<keyword evidence="9" id="KW-0902">Two-component regulatory system</keyword>
<dbReference type="InterPro" id="IPR036097">
    <property type="entry name" value="HisK_dim/P_sf"/>
</dbReference>
<feature type="compositionally biased region" description="Low complexity" evidence="11">
    <location>
        <begin position="312"/>
        <end position="321"/>
    </location>
</feature>
<organism evidence="15 16">
    <name type="scientific">Thermaerobacter marianensis (strain ATCC 700841 / DSM 12885 / JCM 10246 / 7p75a)</name>
    <dbReference type="NCBI Taxonomy" id="644966"/>
    <lineage>
        <taxon>Bacteria</taxon>
        <taxon>Bacillati</taxon>
        <taxon>Bacillota</taxon>
        <taxon>Clostridia</taxon>
        <taxon>Eubacteriales</taxon>
        <taxon>Clostridiales Family XVII. Incertae Sedis</taxon>
        <taxon>Thermaerobacter</taxon>
    </lineage>
</organism>
<evidence type="ECO:0000256" key="4">
    <source>
        <dbReference type="ARBA" id="ARBA00022553"/>
    </source>
</evidence>
<dbReference type="Gene3D" id="1.10.287.130">
    <property type="match status" value="1"/>
</dbReference>
<evidence type="ECO:0000256" key="6">
    <source>
        <dbReference type="ARBA" id="ARBA00022741"/>
    </source>
</evidence>
<evidence type="ECO:0000313" key="16">
    <source>
        <dbReference type="Proteomes" id="UP000008915"/>
    </source>
</evidence>
<dbReference type="InterPro" id="IPR004358">
    <property type="entry name" value="Sig_transdc_His_kin-like_C"/>
</dbReference>
<protein>
    <recommendedName>
        <fullName evidence="3">histidine kinase</fullName>
        <ecNumber evidence="3">2.7.13.3</ecNumber>
    </recommendedName>
</protein>
<dbReference type="GO" id="GO:0000156">
    <property type="term" value="F:phosphorelay response regulator activity"/>
    <property type="evidence" value="ECO:0007669"/>
    <property type="project" value="TreeGrafter"/>
</dbReference>
<dbReference type="Proteomes" id="UP000008915">
    <property type="component" value="Chromosome"/>
</dbReference>
<keyword evidence="8" id="KW-0067">ATP-binding</keyword>
<dbReference type="Pfam" id="PF02518">
    <property type="entry name" value="HATPase_c"/>
    <property type="match status" value="1"/>
</dbReference>
<feature type="compositionally biased region" description="Basic and acidic residues" evidence="11">
    <location>
        <begin position="324"/>
        <end position="335"/>
    </location>
</feature>
<dbReference type="InterPro" id="IPR036890">
    <property type="entry name" value="HATPase_C_sf"/>
</dbReference>
<keyword evidence="10" id="KW-0175">Coiled coil</keyword>
<dbReference type="CDD" id="cd00082">
    <property type="entry name" value="HisKA"/>
    <property type="match status" value="1"/>
</dbReference>
<dbReference type="InterPro" id="IPR003660">
    <property type="entry name" value="HAMP_dom"/>
</dbReference>
<evidence type="ECO:0000256" key="11">
    <source>
        <dbReference type="SAM" id="MobiDB-lite"/>
    </source>
</evidence>
<evidence type="ECO:0000256" key="1">
    <source>
        <dbReference type="ARBA" id="ARBA00000085"/>
    </source>
</evidence>
<feature type="region of interest" description="Disordered" evidence="11">
    <location>
        <begin position="312"/>
        <end position="335"/>
    </location>
</feature>
<evidence type="ECO:0000313" key="15">
    <source>
        <dbReference type="EMBL" id="ADU51725.1"/>
    </source>
</evidence>
<dbReference type="SMART" id="SM00388">
    <property type="entry name" value="HisKA"/>
    <property type="match status" value="1"/>
</dbReference>
<name>E6SH61_THEM7</name>
<accession>E6SH61</accession>
<keyword evidence="12" id="KW-0812">Transmembrane</keyword>
<feature type="coiled-coil region" evidence="10">
    <location>
        <begin position="71"/>
        <end position="98"/>
    </location>
</feature>
<evidence type="ECO:0000256" key="2">
    <source>
        <dbReference type="ARBA" id="ARBA00004370"/>
    </source>
</evidence>
<dbReference type="PANTHER" id="PTHR42878:SF7">
    <property type="entry name" value="SENSOR HISTIDINE KINASE GLRK"/>
    <property type="match status" value="1"/>
</dbReference>
<keyword evidence="5" id="KW-0808">Transferase</keyword>
<dbReference type="eggNOG" id="COG0642">
    <property type="taxonomic scope" value="Bacteria"/>
</dbReference>
<sequence length="335" mass="36982">MSSPGFWLPGGPWPVAALLALAVALLALAAYGDLRRELGRLARALDEARNGDVLTRFHSRAPGLRALAAGFNQILRRLHDLEAQRRRDEQRRRQLLAALSHDLRTPLTAVLGYLEAVAGGHLDPVTEQQYLATAYRKGRELRETLDRIFQWARLDLEVADLPSPRINLAERLRQVLIEFYPAFHQQGVALQPELPEEAWVRCHPDLVDRVARNLVDNALRHARGITCLTVTLRPAGRTWELVVADDGEPVAGDVLANLFVPFQRRPGSPGTGLGLAISRQLARAWGGDLRACPQRPRGLAFIVTWPRSEPAAASRAAQAAATRMEGRPGEGAEPR</sequence>
<dbReference type="SMART" id="SM00387">
    <property type="entry name" value="HATPase_c"/>
    <property type="match status" value="1"/>
</dbReference>
<evidence type="ECO:0000259" key="14">
    <source>
        <dbReference type="PROSITE" id="PS50885"/>
    </source>
</evidence>
<dbReference type="SUPFAM" id="SSF47384">
    <property type="entry name" value="Homodimeric domain of signal transducing histidine kinase"/>
    <property type="match status" value="1"/>
</dbReference>
<dbReference type="CDD" id="cd00075">
    <property type="entry name" value="HATPase"/>
    <property type="match status" value="1"/>
</dbReference>
<keyword evidence="12" id="KW-1133">Transmembrane helix</keyword>
<feature type="transmembrane region" description="Helical" evidence="12">
    <location>
        <begin position="12"/>
        <end position="31"/>
    </location>
</feature>
<evidence type="ECO:0000256" key="8">
    <source>
        <dbReference type="ARBA" id="ARBA00022840"/>
    </source>
</evidence>
<evidence type="ECO:0000259" key="13">
    <source>
        <dbReference type="PROSITE" id="PS50109"/>
    </source>
</evidence>
<gene>
    <name evidence="15" type="ordered locus">Tmar_1616</name>
</gene>
<dbReference type="GO" id="GO:0007234">
    <property type="term" value="P:osmosensory signaling via phosphorelay pathway"/>
    <property type="evidence" value="ECO:0007669"/>
    <property type="project" value="TreeGrafter"/>
</dbReference>
<dbReference type="PROSITE" id="PS50109">
    <property type="entry name" value="HIS_KIN"/>
    <property type="match status" value="1"/>
</dbReference>
<evidence type="ECO:0000256" key="7">
    <source>
        <dbReference type="ARBA" id="ARBA00022777"/>
    </source>
</evidence>
<dbReference type="EC" id="2.7.13.3" evidence="3"/>
<keyword evidence="12" id="KW-0472">Membrane</keyword>
<keyword evidence="4" id="KW-0597">Phosphoprotein</keyword>
<evidence type="ECO:0000256" key="3">
    <source>
        <dbReference type="ARBA" id="ARBA00012438"/>
    </source>
</evidence>
<keyword evidence="16" id="KW-1185">Reference proteome</keyword>
<dbReference type="GO" id="GO:0030295">
    <property type="term" value="F:protein kinase activator activity"/>
    <property type="evidence" value="ECO:0007669"/>
    <property type="project" value="TreeGrafter"/>
</dbReference>
<dbReference type="GO" id="GO:0005524">
    <property type="term" value="F:ATP binding"/>
    <property type="evidence" value="ECO:0007669"/>
    <property type="project" value="UniProtKB-KW"/>
</dbReference>
<dbReference type="GO" id="GO:0016020">
    <property type="term" value="C:membrane"/>
    <property type="evidence" value="ECO:0007669"/>
    <property type="project" value="UniProtKB-SubCell"/>
</dbReference>
<dbReference type="PRINTS" id="PR00344">
    <property type="entry name" value="BCTRLSENSOR"/>
</dbReference>
<proteinExistence type="predicted"/>
<dbReference type="STRING" id="644966.Tmar_1616"/>
<feature type="domain" description="HAMP" evidence="14">
    <location>
        <begin position="32"/>
        <end position="83"/>
    </location>
</feature>
<keyword evidence="7 15" id="KW-0418">Kinase</keyword>
<dbReference type="OrthoDB" id="335833at2"/>
<feature type="domain" description="Histidine kinase" evidence="13">
    <location>
        <begin position="98"/>
        <end position="309"/>
    </location>
</feature>
<dbReference type="InterPro" id="IPR003661">
    <property type="entry name" value="HisK_dim/P_dom"/>
</dbReference>
<keyword evidence="6" id="KW-0547">Nucleotide-binding</keyword>
<evidence type="ECO:0000256" key="5">
    <source>
        <dbReference type="ARBA" id="ARBA00022679"/>
    </source>
</evidence>
<dbReference type="EMBL" id="CP002344">
    <property type="protein sequence ID" value="ADU51725.1"/>
    <property type="molecule type" value="Genomic_DNA"/>
</dbReference>
<dbReference type="InterPro" id="IPR003594">
    <property type="entry name" value="HATPase_dom"/>
</dbReference>
<comment type="subcellular location">
    <subcellularLocation>
        <location evidence="2">Membrane</location>
    </subcellularLocation>
</comment>
<dbReference type="PANTHER" id="PTHR42878">
    <property type="entry name" value="TWO-COMPONENT HISTIDINE KINASE"/>
    <property type="match status" value="1"/>
</dbReference>
<dbReference type="GO" id="GO:0000155">
    <property type="term" value="F:phosphorelay sensor kinase activity"/>
    <property type="evidence" value="ECO:0007669"/>
    <property type="project" value="InterPro"/>
</dbReference>
<dbReference type="InterPro" id="IPR005467">
    <property type="entry name" value="His_kinase_dom"/>
</dbReference>
<dbReference type="Pfam" id="PF00512">
    <property type="entry name" value="HisKA"/>
    <property type="match status" value="1"/>
</dbReference>
<dbReference type="KEGG" id="tmr:Tmar_1616"/>
<reference evidence="16" key="2">
    <citation type="journal article" date="2010" name="Stand. Genomic Sci.">
        <title>Complete genome sequence of Thermaerobacter marianensis type strain (7p75aT).</title>
        <authorList>
            <person name="Han C."/>
            <person name="Gu W."/>
            <person name="Zhang X."/>
            <person name="Lapidus A."/>
            <person name="Nolan M."/>
            <person name="Copeland A."/>
            <person name="Lucas S."/>
            <person name="Glavina Del Rio T."/>
            <person name="Tice H."/>
            <person name="Cheng J."/>
            <person name="Tapia R."/>
            <person name="Goodwin L."/>
            <person name="Pitluck S."/>
            <person name="Pagani I."/>
            <person name="Ivanova N."/>
            <person name="Mavromatis K."/>
            <person name="Mikhailova N."/>
            <person name="Pati A."/>
            <person name="Chen A."/>
            <person name="Palaniappan K."/>
            <person name="Land M."/>
            <person name="Hauser L."/>
            <person name="Chang Y."/>
            <person name="Jeffries C."/>
            <person name="Schneider S."/>
            <person name="Rohde M."/>
            <person name="Goker M."/>
            <person name="Pukall R."/>
            <person name="Woyke T."/>
            <person name="Bristow J."/>
            <person name="Eisen J."/>
            <person name="Markowitz V."/>
            <person name="Hugenholtz P."/>
            <person name="Kyrpides N."/>
            <person name="Klenk H."/>
            <person name="Detter J."/>
        </authorList>
    </citation>
    <scope>NUCLEOTIDE SEQUENCE [LARGE SCALE GENOMIC DNA]</scope>
    <source>
        <strain evidence="16">ATCC 700841 / DSM 12885 / JCM 10246 / 7p75a</strain>
    </source>
</reference>
<reference evidence="15 16" key="1">
    <citation type="journal article" date="2010" name="Stand. Genomic Sci.">
        <title>Complete genome sequence of Thermaerobacter marianensis type strain (7p75a).</title>
        <authorList>
            <person name="Han C."/>
            <person name="Gu W."/>
            <person name="Zhang X."/>
            <person name="Lapidus A."/>
            <person name="Nolan M."/>
            <person name="Copeland A."/>
            <person name="Lucas S."/>
            <person name="Del Rio T.G."/>
            <person name="Tice H."/>
            <person name="Cheng J.F."/>
            <person name="Tapia R."/>
            <person name="Goodwin L."/>
            <person name="Pitluck S."/>
            <person name="Pagani I."/>
            <person name="Ivanova N."/>
            <person name="Mavromatis K."/>
            <person name="Mikhailova N."/>
            <person name="Pati A."/>
            <person name="Chen A."/>
            <person name="Palaniappan K."/>
            <person name="Land M."/>
            <person name="Hauser L."/>
            <person name="Chang Y.J."/>
            <person name="Jeffries C.D."/>
            <person name="Schneider S."/>
            <person name="Rohde M."/>
            <person name="Goker M."/>
            <person name="Pukall R."/>
            <person name="Woyke T."/>
            <person name="Bristow J."/>
            <person name="Eisen J.A."/>
            <person name="Markowitz V."/>
            <person name="Hugenholtz P."/>
            <person name="Kyrpides N.C."/>
            <person name="Klenk H.P."/>
            <person name="Detter J.C."/>
        </authorList>
    </citation>
    <scope>NUCLEOTIDE SEQUENCE [LARGE SCALE GENOMIC DNA]</scope>
    <source>
        <strain evidence="16">ATCC 700841 / DSM 12885 / JCM 10246 / 7p75a</strain>
    </source>
</reference>
<dbReference type="AlphaFoldDB" id="E6SH61"/>